<dbReference type="STRING" id="146817.SAMN04488502_1011120"/>
<gene>
    <name evidence="1" type="ORF">SAMN04488502_1011120</name>
</gene>
<evidence type="ECO:0000313" key="1">
    <source>
        <dbReference type="EMBL" id="SDL89693.1"/>
    </source>
</evidence>
<reference evidence="1 2" key="1">
    <citation type="submission" date="2016-10" db="EMBL/GenBank/DDBJ databases">
        <authorList>
            <person name="de Groot N.N."/>
        </authorList>
    </citation>
    <scope>NUCLEOTIDE SEQUENCE [LARGE SCALE GENOMIC DNA]</scope>
    <source>
        <strain evidence="1 2">DSM 1736</strain>
    </source>
</reference>
<name>A0A1G9NTP9_9FIRM</name>
<protein>
    <submittedName>
        <fullName evidence="1">Uncharacterized protein</fullName>
    </submittedName>
</protein>
<evidence type="ECO:0000313" key="2">
    <source>
        <dbReference type="Proteomes" id="UP000214880"/>
    </source>
</evidence>
<organism evidence="1 2">
    <name type="scientific">Dendrosporobacter quercicolus</name>
    <dbReference type="NCBI Taxonomy" id="146817"/>
    <lineage>
        <taxon>Bacteria</taxon>
        <taxon>Bacillati</taxon>
        <taxon>Bacillota</taxon>
        <taxon>Negativicutes</taxon>
        <taxon>Selenomonadales</taxon>
        <taxon>Sporomusaceae</taxon>
        <taxon>Dendrosporobacter</taxon>
    </lineage>
</organism>
<dbReference type="EMBL" id="FNHB01000001">
    <property type="protein sequence ID" value="SDL89693.1"/>
    <property type="molecule type" value="Genomic_DNA"/>
</dbReference>
<sequence>MGKVEDVLNAICLDPGCERYKDVLIMWYVKKVDKEDIARGIGYSENSRDCL</sequence>
<dbReference type="AlphaFoldDB" id="A0A1G9NTP9"/>
<dbReference type="Proteomes" id="UP000214880">
    <property type="component" value="Unassembled WGS sequence"/>
</dbReference>
<keyword evidence="2" id="KW-1185">Reference proteome</keyword>
<accession>A0A1G9NTP9</accession>
<proteinExistence type="predicted"/>